<keyword evidence="2" id="KW-0812">Transmembrane</keyword>
<keyword evidence="2" id="KW-0472">Membrane</keyword>
<reference evidence="3" key="1">
    <citation type="journal article" date="2020" name="Stud. Mycol.">
        <title>101 Dothideomycetes genomes: a test case for predicting lifestyles and emergence of pathogens.</title>
        <authorList>
            <person name="Haridas S."/>
            <person name="Albert R."/>
            <person name="Binder M."/>
            <person name="Bloem J."/>
            <person name="Labutti K."/>
            <person name="Salamov A."/>
            <person name="Andreopoulos B."/>
            <person name="Baker S."/>
            <person name="Barry K."/>
            <person name="Bills G."/>
            <person name="Bluhm B."/>
            <person name="Cannon C."/>
            <person name="Castanera R."/>
            <person name="Culley D."/>
            <person name="Daum C."/>
            <person name="Ezra D."/>
            <person name="Gonzalez J."/>
            <person name="Henrissat B."/>
            <person name="Kuo A."/>
            <person name="Liang C."/>
            <person name="Lipzen A."/>
            <person name="Lutzoni F."/>
            <person name="Magnuson J."/>
            <person name="Mondo S."/>
            <person name="Nolan M."/>
            <person name="Ohm R."/>
            <person name="Pangilinan J."/>
            <person name="Park H.-J."/>
            <person name="Ramirez L."/>
            <person name="Alfaro M."/>
            <person name="Sun H."/>
            <person name="Tritt A."/>
            <person name="Yoshinaga Y."/>
            <person name="Zwiers L.-H."/>
            <person name="Turgeon B."/>
            <person name="Goodwin S."/>
            <person name="Spatafora J."/>
            <person name="Crous P."/>
            <person name="Grigoriev I."/>
        </authorList>
    </citation>
    <scope>NUCLEOTIDE SEQUENCE</scope>
    <source>
        <strain evidence="3">CBS 122368</strain>
    </source>
</reference>
<feature type="region of interest" description="Disordered" evidence="1">
    <location>
        <begin position="64"/>
        <end position="103"/>
    </location>
</feature>
<protein>
    <submittedName>
        <fullName evidence="3">Uncharacterized protein</fullName>
    </submittedName>
</protein>
<dbReference type="PANTHER" id="PTHR41807">
    <property type="entry name" value="GLUTATHIONE TRANSFERASE 3"/>
    <property type="match status" value="1"/>
</dbReference>
<organism evidence="3 4">
    <name type="scientific">Trematosphaeria pertusa</name>
    <dbReference type="NCBI Taxonomy" id="390896"/>
    <lineage>
        <taxon>Eukaryota</taxon>
        <taxon>Fungi</taxon>
        <taxon>Dikarya</taxon>
        <taxon>Ascomycota</taxon>
        <taxon>Pezizomycotina</taxon>
        <taxon>Dothideomycetes</taxon>
        <taxon>Pleosporomycetidae</taxon>
        <taxon>Pleosporales</taxon>
        <taxon>Massarineae</taxon>
        <taxon>Trematosphaeriaceae</taxon>
        <taxon>Trematosphaeria</taxon>
    </lineage>
</organism>
<name>A0A6A6I461_9PLEO</name>
<evidence type="ECO:0000313" key="4">
    <source>
        <dbReference type="Proteomes" id="UP000800094"/>
    </source>
</evidence>
<evidence type="ECO:0000256" key="2">
    <source>
        <dbReference type="SAM" id="Phobius"/>
    </source>
</evidence>
<feature type="transmembrane region" description="Helical" evidence="2">
    <location>
        <begin position="224"/>
        <end position="246"/>
    </location>
</feature>
<proteinExistence type="predicted"/>
<gene>
    <name evidence="3" type="ORF">BU26DRAFT_433340</name>
</gene>
<dbReference type="AlphaFoldDB" id="A0A6A6I461"/>
<sequence>MSHSWLQRKRKGELIELAQRANLPDADALLKDDLVAALEGHLEANETVYGKDPEFSDFYGYVRSGSPVKRERPSPSEGAAVTKPRRRQTLAKTTDSEDYTPERSALVTRTPRTVSRVASRMSQVDIPASPAQLAEVADQSFQAAKTKATELWQKTKVDELKEFVRDNASSVGAIQTLILLIEAVGLQLKTLDTVPTTEWTKSVPVLNSYNTALPNMWKLLTSDWWAPATLWSLTSWVLPLIFSYFFNLTLRSNTRHKSSSRQYTVDPLTFNIVKAILAYSAYCVSTTADAEMAGIPDATFAQKLGWGPFSEGTVSAVRTNVPGGYYGLQIGAVVGVLISLYDAALKK</sequence>
<dbReference type="InterPro" id="IPR038872">
    <property type="entry name" value="Put_GTT3"/>
</dbReference>
<keyword evidence="2" id="KW-1133">Transmembrane helix</keyword>
<feature type="transmembrane region" description="Helical" evidence="2">
    <location>
        <begin position="325"/>
        <end position="345"/>
    </location>
</feature>
<dbReference type="Proteomes" id="UP000800094">
    <property type="component" value="Unassembled WGS sequence"/>
</dbReference>
<keyword evidence="4" id="KW-1185">Reference proteome</keyword>
<evidence type="ECO:0000313" key="3">
    <source>
        <dbReference type="EMBL" id="KAF2245294.1"/>
    </source>
</evidence>
<dbReference type="EMBL" id="ML987200">
    <property type="protein sequence ID" value="KAF2245294.1"/>
    <property type="molecule type" value="Genomic_DNA"/>
</dbReference>
<accession>A0A6A6I461</accession>
<dbReference type="RefSeq" id="XP_033680298.1">
    <property type="nucleotide sequence ID" value="XM_033824024.1"/>
</dbReference>
<dbReference type="OrthoDB" id="4034134at2759"/>
<dbReference type="GeneID" id="54577354"/>
<dbReference type="PANTHER" id="PTHR41807:SF1">
    <property type="entry name" value="GLUTATHIONE TRANSFERASE 3"/>
    <property type="match status" value="1"/>
</dbReference>
<dbReference type="GO" id="GO:0016020">
    <property type="term" value="C:membrane"/>
    <property type="evidence" value="ECO:0007669"/>
    <property type="project" value="TreeGrafter"/>
</dbReference>
<evidence type="ECO:0000256" key="1">
    <source>
        <dbReference type="SAM" id="MobiDB-lite"/>
    </source>
</evidence>